<proteinExistence type="predicted"/>
<feature type="domain" description="BTB" evidence="3">
    <location>
        <begin position="20"/>
        <end position="87"/>
    </location>
</feature>
<keyword evidence="5" id="KW-1185">Reference proteome</keyword>
<dbReference type="CDD" id="cd18186">
    <property type="entry name" value="BTB_POZ_ZBTB_KLHL-like"/>
    <property type="match status" value="1"/>
</dbReference>
<dbReference type="PANTHER" id="PTHR47843:SF5">
    <property type="entry name" value="BTB_POZ DOMAIN PROTEIN"/>
    <property type="match status" value="1"/>
</dbReference>
<dbReference type="Proteomes" id="UP000562929">
    <property type="component" value="Unassembled WGS sequence"/>
</dbReference>
<evidence type="ECO:0000256" key="2">
    <source>
        <dbReference type="SAM" id="MobiDB-lite"/>
    </source>
</evidence>
<dbReference type="AlphaFoldDB" id="A0A8H4Q320"/>
<dbReference type="SUPFAM" id="SSF54695">
    <property type="entry name" value="POZ domain"/>
    <property type="match status" value="1"/>
</dbReference>
<organism evidence="4 5">
    <name type="scientific">Ophiocordyceps camponoti-floridani</name>
    <dbReference type="NCBI Taxonomy" id="2030778"/>
    <lineage>
        <taxon>Eukaryota</taxon>
        <taxon>Fungi</taxon>
        <taxon>Dikarya</taxon>
        <taxon>Ascomycota</taxon>
        <taxon>Pezizomycotina</taxon>
        <taxon>Sordariomycetes</taxon>
        <taxon>Hypocreomycetidae</taxon>
        <taxon>Hypocreales</taxon>
        <taxon>Ophiocordycipitaceae</taxon>
        <taxon>Ophiocordyceps</taxon>
    </lineage>
</organism>
<dbReference type="PROSITE" id="PS50097">
    <property type="entry name" value="BTB"/>
    <property type="match status" value="1"/>
</dbReference>
<comment type="caution">
    <text evidence="4">The sequence shown here is derived from an EMBL/GenBank/DDBJ whole genome shotgun (WGS) entry which is preliminary data.</text>
</comment>
<accession>A0A8H4Q320</accession>
<evidence type="ECO:0000313" key="4">
    <source>
        <dbReference type="EMBL" id="KAF4583161.1"/>
    </source>
</evidence>
<protein>
    <submittedName>
        <fullName evidence="4">Speckle-type POZ protein-like protein</fullName>
    </submittedName>
</protein>
<dbReference type="OrthoDB" id="6359816at2759"/>
<feature type="compositionally biased region" description="Acidic residues" evidence="2">
    <location>
        <begin position="111"/>
        <end position="128"/>
    </location>
</feature>
<reference evidence="4 5" key="1">
    <citation type="journal article" date="2020" name="G3 (Bethesda)">
        <title>Genetic Underpinnings of Host Manipulation by Ophiocordyceps as Revealed by Comparative Transcriptomics.</title>
        <authorList>
            <person name="Will I."/>
            <person name="Das B."/>
            <person name="Trinh T."/>
            <person name="Brachmann A."/>
            <person name="Ohm R.A."/>
            <person name="de Bekker C."/>
        </authorList>
    </citation>
    <scope>NUCLEOTIDE SEQUENCE [LARGE SCALE GENOMIC DNA]</scope>
    <source>
        <strain evidence="4 5">EC05</strain>
    </source>
</reference>
<name>A0A8H4Q320_9HYPO</name>
<evidence type="ECO:0000313" key="5">
    <source>
        <dbReference type="Proteomes" id="UP000562929"/>
    </source>
</evidence>
<dbReference type="SMART" id="SM00225">
    <property type="entry name" value="BTB"/>
    <property type="match status" value="1"/>
</dbReference>
<keyword evidence="1" id="KW-0175">Coiled coil</keyword>
<dbReference type="EMBL" id="JAACLJ010000007">
    <property type="protein sequence ID" value="KAF4583161.1"/>
    <property type="molecule type" value="Genomic_DNA"/>
</dbReference>
<dbReference type="Pfam" id="PF00651">
    <property type="entry name" value="BTB"/>
    <property type="match status" value="1"/>
</dbReference>
<feature type="region of interest" description="Disordered" evidence="2">
    <location>
        <begin position="108"/>
        <end position="140"/>
    </location>
</feature>
<evidence type="ECO:0000256" key="1">
    <source>
        <dbReference type="SAM" id="Coils"/>
    </source>
</evidence>
<dbReference type="InterPro" id="IPR011333">
    <property type="entry name" value="SKP1/BTB/POZ_sf"/>
</dbReference>
<feature type="coiled-coil region" evidence="1">
    <location>
        <begin position="251"/>
        <end position="285"/>
    </location>
</feature>
<dbReference type="PANTHER" id="PTHR47843">
    <property type="entry name" value="BTB DOMAIN-CONTAINING PROTEIN-RELATED"/>
    <property type="match status" value="1"/>
</dbReference>
<dbReference type="InterPro" id="IPR000210">
    <property type="entry name" value="BTB/POZ_dom"/>
</dbReference>
<sequence>MASNTALLNLAKLMKSGDFSDLTFSCNGEELKVHKNVVCGQSPVIKAALSKYFEEGHSNVIKMDEFELQIVKRFVEFLYTGEYDVPEEGEADDGSDDDDGRDEAKVVGVADVEDGDDGDDGDDSDQVVEGDKDEGGKDDYSQVADAQSRMIESLATHIKVNSIGDYYGVPNLVSLANSKISDLIKGGDEDKDSGTWVTNLPSAINLTLDNTGDKDILKILSAEAAENISHLILSESFRDLEVVSDFAFHVLEGCAETIQDLTIRNNELEAKLLRQKEELLHHKEEGNMFPRLYKHLNDTTRCRHCSNNFGSYFDHLERVIRCRCLESNLKPWTSFSSSSVDRLRRCQISTSACNTKHVHSSNRLLSRYYDEKNSSSSFLESKRSCLEAGVETLEAVMIQVDERGHMNSADVAAVVRSMQHHFEDESSCHENAIFLWSQSIVAMTYIGEKLGKLTAQSALTALTKHIMTMETAPRRVVAQICHEGTGEPGRILGVFIDTLDHFEAARKTARSWTEGVCVIDHGLPMTWKSVPVTSWQLAVNTSI</sequence>
<dbReference type="Gene3D" id="3.30.710.10">
    <property type="entry name" value="Potassium Channel Kv1.1, Chain A"/>
    <property type="match status" value="1"/>
</dbReference>
<gene>
    <name evidence="4" type="ORF">GQ602_006305</name>
</gene>
<feature type="compositionally biased region" description="Basic and acidic residues" evidence="2">
    <location>
        <begin position="129"/>
        <end position="140"/>
    </location>
</feature>
<evidence type="ECO:0000259" key="3">
    <source>
        <dbReference type="PROSITE" id="PS50097"/>
    </source>
</evidence>